<gene>
    <name evidence="1" type="ORF">DPMN_058070</name>
</gene>
<evidence type="ECO:0000313" key="1">
    <source>
        <dbReference type="EMBL" id="KAH3715363.1"/>
    </source>
</evidence>
<name>A0A9D4C1H0_DREPO</name>
<reference evidence="1" key="2">
    <citation type="submission" date="2020-11" db="EMBL/GenBank/DDBJ databases">
        <authorList>
            <person name="McCartney M.A."/>
            <person name="Auch B."/>
            <person name="Kono T."/>
            <person name="Mallez S."/>
            <person name="Becker A."/>
            <person name="Gohl D.M."/>
            <person name="Silverstein K.A.T."/>
            <person name="Koren S."/>
            <person name="Bechman K.B."/>
            <person name="Herman A."/>
            <person name="Abrahante J.E."/>
            <person name="Garbe J."/>
        </authorList>
    </citation>
    <scope>NUCLEOTIDE SEQUENCE</scope>
    <source>
        <strain evidence="1">Duluth1</strain>
        <tissue evidence="1">Whole animal</tissue>
    </source>
</reference>
<organism evidence="1 2">
    <name type="scientific">Dreissena polymorpha</name>
    <name type="common">Zebra mussel</name>
    <name type="synonym">Mytilus polymorpha</name>
    <dbReference type="NCBI Taxonomy" id="45954"/>
    <lineage>
        <taxon>Eukaryota</taxon>
        <taxon>Metazoa</taxon>
        <taxon>Spiralia</taxon>
        <taxon>Lophotrochozoa</taxon>
        <taxon>Mollusca</taxon>
        <taxon>Bivalvia</taxon>
        <taxon>Autobranchia</taxon>
        <taxon>Heteroconchia</taxon>
        <taxon>Euheterodonta</taxon>
        <taxon>Imparidentia</taxon>
        <taxon>Neoheterodontei</taxon>
        <taxon>Myida</taxon>
        <taxon>Dreissenoidea</taxon>
        <taxon>Dreissenidae</taxon>
        <taxon>Dreissena</taxon>
    </lineage>
</organism>
<evidence type="ECO:0000313" key="2">
    <source>
        <dbReference type="Proteomes" id="UP000828390"/>
    </source>
</evidence>
<dbReference type="Proteomes" id="UP000828390">
    <property type="component" value="Unassembled WGS sequence"/>
</dbReference>
<sequence length="64" mass="7300">MITPILCYSAEIWGFQYAECIERVHINYCKRLCGLNKSVSNAFALSECGRLPLYVTYTGKLIAY</sequence>
<proteinExistence type="predicted"/>
<keyword evidence="2" id="KW-1185">Reference proteome</keyword>
<accession>A0A9D4C1H0</accession>
<comment type="caution">
    <text evidence="1">The sequence shown here is derived from an EMBL/GenBank/DDBJ whole genome shotgun (WGS) entry which is preliminary data.</text>
</comment>
<dbReference type="AlphaFoldDB" id="A0A9D4C1H0"/>
<dbReference type="EMBL" id="JAIWYP010000013">
    <property type="protein sequence ID" value="KAH3715363.1"/>
    <property type="molecule type" value="Genomic_DNA"/>
</dbReference>
<protein>
    <submittedName>
        <fullName evidence="1">Uncharacterized protein</fullName>
    </submittedName>
</protein>
<reference evidence="1" key="1">
    <citation type="journal article" date="2019" name="bioRxiv">
        <title>The Genome of the Zebra Mussel, Dreissena polymorpha: A Resource for Invasive Species Research.</title>
        <authorList>
            <person name="McCartney M.A."/>
            <person name="Auch B."/>
            <person name="Kono T."/>
            <person name="Mallez S."/>
            <person name="Zhang Y."/>
            <person name="Obille A."/>
            <person name="Becker A."/>
            <person name="Abrahante J.E."/>
            <person name="Garbe J."/>
            <person name="Badalamenti J.P."/>
            <person name="Herman A."/>
            <person name="Mangelson H."/>
            <person name="Liachko I."/>
            <person name="Sullivan S."/>
            <person name="Sone E.D."/>
            <person name="Koren S."/>
            <person name="Silverstein K.A.T."/>
            <person name="Beckman K.B."/>
            <person name="Gohl D.M."/>
        </authorList>
    </citation>
    <scope>NUCLEOTIDE SEQUENCE</scope>
    <source>
        <strain evidence="1">Duluth1</strain>
        <tissue evidence="1">Whole animal</tissue>
    </source>
</reference>